<dbReference type="EMBL" id="AAEW02000006">
    <property type="protein sequence ID" value="EAT16250.1"/>
    <property type="molecule type" value="Genomic_DNA"/>
</dbReference>
<reference evidence="9" key="1">
    <citation type="submission" date="2006-05" db="EMBL/GenBank/DDBJ databases">
        <title>Annotation of the draft genome assembly of Desulfuromonas acetoxidans DSM 684.</title>
        <authorList>
            <consortium name="US DOE Joint Genome Institute (JGI-ORNL)"/>
            <person name="Larimer F."/>
            <person name="Land M."/>
            <person name="Hauser L."/>
        </authorList>
    </citation>
    <scope>NUCLEOTIDE SEQUENCE [LARGE SCALE GENOMIC DNA]</scope>
    <source>
        <strain evidence="9">DSM 684</strain>
    </source>
</reference>
<evidence type="ECO:0000256" key="2">
    <source>
        <dbReference type="ARBA" id="ARBA00010792"/>
    </source>
</evidence>
<dbReference type="Pfam" id="PF09335">
    <property type="entry name" value="VTT_dom"/>
    <property type="match status" value="1"/>
</dbReference>
<evidence type="ECO:0000256" key="4">
    <source>
        <dbReference type="ARBA" id="ARBA00022692"/>
    </source>
</evidence>
<dbReference type="InterPro" id="IPR032818">
    <property type="entry name" value="DedA-like"/>
</dbReference>
<comment type="subcellular location">
    <subcellularLocation>
        <location evidence="1 7">Cell membrane</location>
        <topology evidence="1 7">Multi-pass membrane protein</topology>
    </subcellularLocation>
</comment>
<feature type="transmembrane region" description="Helical" evidence="7">
    <location>
        <begin position="18"/>
        <end position="51"/>
    </location>
</feature>
<reference evidence="9" key="2">
    <citation type="submission" date="2006-05" db="EMBL/GenBank/DDBJ databases">
        <title>Sequencing of the draft genome and assembly of Desulfuromonas acetoxidans DSM 684.</title>
        <authorList>
            <consortium name="US DOE Joint Genome Institute (JGI-PGF)"/>
            <person name="Copeland A."/>
            <person name="Lucas S."/>
            <person name="Lapidus A."/>
            <person name="Barry K."/>
            <person name="Detter J.C."/>
            <person name="Glavina del Rio T."/>
            <person name="Hammon N."/>
            <person name="Israni S."/>
            <person name="Dalin E."/>
            <person name="Tice H."/>
            <person name="Bruce D."/>
            <person name="Pitluck S."/>
            <person name="Richardson P."/>
        </authorList>
    </citation>
    <scope>NUCLEOTIDE SEQUENCE [LARGE SCALE GENOMIC DNA]</scope>
    <source>
        <strain evidence="9">DSM 684</strain>
    </source>
</reference>
<feature type="transmembrane region" description="Helical" evidence="7">
    <location>
        <begin position="175"/>
        <end position="194"/>
    </location>
</feature>
<evidence type="ECO:0000256" key="6">
    <source>
        <dbReference type="ARBA" id="ARBA00023136"/>
    </source>
</evidence>
<proteinExistence type="inferred from homology"/>
<keyword evidence="10" id="KW-1185">Reference proteome</keyword>
<comment type="similarity">
    <text evidence="2 7">Belongs to the DedA family.</text>
</comment>
<accession>Q1K0V8</accession>
<keyword evidence="5 7" id="KW-1133">Transmembrane helix</keyword>
<evidence type="ECO:0000313" key="10">
    <source>
        <dbReference type="Proteomes" id="UP000005695"/>
    </source>
</evidence>
<keyword evidence="6 7" id="KW-0472">Membrane</keyword>
<evidence type="ECO:0000256" key="1">
    <source>
        <dbReference type="ARBA" id="ARBA00004651"/>
    </source>
</evidence>
<sequence length="202" mass="21783">MEIWLEHLLTSVTATPWYYLLITVIATAEGIALVGLAVPGSVLCVSIGAIAAAGHANFMASCLCAAAGAFVGDLISYLLGGRLGPRLVHSFFPQRSRPLLKRAQIFFAAHGGKSLFLARFFGPLRGLVPFVAGSVRFPIRNLIGYSVVAALLWGLSYPGLGYLGIKSWQQLPERLSVEVLLCLGAVVVVALLVWRHQRNKNR</sequence>
<feature type="transmembrane region" description="Helical" evidence="7">
    <location>
        <begin position="58"/>
        <end position="79"/>
    </location>
</feature>
<evidence type="ECO:0000256" key="3">
    <source>
        <dbReference type="ARBA" id="ARBA00022475"/>
    </source>
</evidence>
<evidence type="ECO:0000256" key="5">
    <source>
        <dbReference type="ARBA" id="ARBA00022989"/>
    </source>
</evidence>
<organism evidence="9 10">
    <name type="scientific">Desulfuromonas acetoxidans (strain DSM 684 / 11070)</name>
    <dbReference type="NCBI Taxonomy" id="281689"/>
    <lineage>
        <taxon>Bacteria</taxon>
        <taxon>Pseudomonadati</taxon>
        <taxon>Thermodesulfobacteriota</taxon>
        <taxon>Desulfuromonadia</taxon>
        <taxon>Desulfuromonadales</taxon>
        <taxon>Desulfuromonadaceae</taxon>
        <taxon>Desulfuromonas</taxon>
    </lineage>
</organism>
<dbReference type="Proteomes" id="UP000005695">
    <property type="component" value="Unassembled WGS sequence"/>
</dbReference>
<evidence type="ECO:0000256" key="7">
    <source>
        <dbReference type="RuleBase" id="RU367016"/>
    </source>
</evidence>
<gene>
    <name evidence="9" type="ORF">Dace_1714</name>
</gene>
<evidence type="ECO:0000259" key="8">
    <source>
        <dbReference type="Pfam" id="PF09335"/>
    </source>
</evidence>
<dbReference type="GO" id="GO:0005886">
    <property type="term" value="C:plasma membrane"/>
    <property type="evidence" value="ECO:0007669"/>
    <property type="project" value="UniProtKB-SubCell"/>
</dbReference>
<feature type="transmembrane region" description="Helical" evidence="7">
    <location>
        <begin position="142"/>
        <end position="163"/>
    </location>
</feature>
<dbReference type="InterPro" id="IPR032816">
    <property type="entry name" value="VTT_dom"/>
</dbReference>
<protein>
    <submittedName>
        <fullName evidence="9">Uncharacterized membrane-associated protein-like</fullName>
    </submittedName>
</protein>
<dbReference type="AlphaFoldDB" id="Q1K0V8"/>
<comment type="caution">
    <text evidence="9">The sequence shown here is derived from an EMBL/GenBank/DDBJ whole genome shotgun (WGS) entry which is preliminary data.</text>
</comment>
<evidence type="ECO:0000313" key="9">
    <source>
        <dbReference type="EMBL" id="EAT16250.1"/>
    </source>
</evidence>
<name>Q1K0V8_DESA6</name>
<dbReference type="PANTHER" id="PTHR30353:SF15">
    <property type="entry name" value="INNER MEMBRANE PROTEIN YABI"/>
    <property type="match status" value="1"/>
</dbReference>
<keyword evidence="3 7" id="KW-1003">Cell membrane</keyword>
<keyword evidence="4 7" id="KW-0812">Transmembrane</keyword>
<dbReference type="PANTHER" id="PTHR30353">
    <property type="entry name" value="INNER MEMBRANE PROTEIN DEDA-RELATED"/>
    <property type="match status" value="1"/>
</dbReference>
<feature type="domain" description="VTT" evidence="8">
    <location>
        <begin position="38"/>
        <end position="162"/>
    </location>
</feature>